<accession>A0ABN5LHN7</accession>
<gene>
    <name evidence="3" type="ORF">DKL58_09485</name>
</gene>
<dbReference type="SUPFAM" id="SSF52794">
    <property type="entry name" value="PTS system IIB component-like"/>
    <property type="match status" value="1"/>
</dbReference>
<dbReference type="Gene3D" id="3.40.50.2300">
    <property type="match status" value="1"/>
</dbReference>
<dbReference type="Proteomes" id="UP000246036">
    <property type="component" value="Chromosome"/>
</dbReference>
<evidence type="ECO:0000313" key="4">
    <source>
        <dbReference type="Proteomes" id="UP000246036"/>
    </source>
</evidence>
<protein>
    <submittedName>
        <fullName evidence="3">PTS ascorbate transporter subunit IIB</fullName>
    </submittedName>
</protein>
<dbReference type="Pfam" id="PF02302">
    <property type="entry name" value="PTS_IIB"/>
    <property type="match status" value="1"/>
</dbReference>
<proteinExistence type="predicted"/>
<dbReference type="RefSeq" id="WP_109586970.1">
    <property type="nucleotide sequence ID" value="NZ_CP029477.1"/>
</dbReference>
<keyword evidence="4" id="KW-1185">Reference proteome</keyword>
<dbReference type="EMBL" id="CP029477">
    <property type="protein sequence ID" value="AWM76201.1"/>
    <property type="molecule type" value="Genomic_DNA"/>
</dbReference>
<feature type="domain" description="PTS EIIB type-2" evidence="2">
    <location>
        <begin position="1"/>
        <end position="92"/>
    </location>
</feature>
<evidence type="ECO:0000259" key="2">
    <source>
        <dbReference type="PROSITE" id="PS51099"/>
    </source>
</evidence>
<reference evidence="3 4" key="1">
    <citation type="submission" date="2018-05" db="EMBL/GenBank/DDBJ databases">
        <title>Reference genomes for bee gut microbiota database.</title>
        <authorList>
            <person name="Ellegaard K.M."/>
        </authorList>
    </citation>
    <scope>NUCLEOTIDE SEQUENCE [LARGE SCALE GENOMIC DNA]</scope>
    <source>
        <strain evidence="3 4">ESL0186</strain>
    </source>
</reference>
<dbReference type="InterPro" id="IPR003501">
    <property type="entry name" value="PTS_EIIB_2/3"/>
</dbReference>
<organism evidence="3 4">
    <name type="scientific">Lactobacillus kullabergensis</name>
    <dbReference type="NCBI Taxonomy" id="1218493"/>
    <lineage>
        <taxon>Bacteria</taxon>
        <taxon>Bacillati</taxon>
        <taxon>Bacillota</taxon>
        <taxon>Bacilli</taxon>
        <taxon>Lactobacillales</taxon>
        <taxon>Lactobacillaceae</taxon>
        <taxon>Lactobacillus</taxon>
    </lineage>
</organism>
<name>A0ABN5LHN7_9LACO</name>
<evidence type="ECO:0000256" key="1">
    <source>
        <dbReference type="ARBA" id="ARBA00022679"/>
    </source>
</evidence>
<dbReference type="PROSITE" id="PS51099">
    <property type="entry name" value="PTS_EIIB_TYPE_2"/>
    <property type="match status" value="1"/>
</dbReference>
<keyword evidence="1" id="KW-0808">Transferase</keyword>
<dbReference type="InterPro" id="IPR013011">
    <property type="entry name" value="PTS_EIIB_2"/>
</dbReference>
<dbReference type="CDD" id="cd05563">
    <property type="entry name" value="PTS_IIB_ascorbate"/>
    <property type="match status" value="1"/>
</dbReference>
<dbReference type="InterPro" id="IPR036095">
    <property type="entry name" value="PTS_EIIB-like_sf"/>
</dbReference>
<evidence type="ECO:0000313" key="3">
    <source>
        <dbReference type="EMBL" id="AWM76201.1"/>
    </source>
</evidence>
<sequence length="94" mass="10235">MKILAVCGFGVGSSMVLKMTLEKAVKELGIDAEVKNTDIASAKAEQADVYFTSAELKPDLESSTDKPVYAIKRYMDKDEVLKAMNAFLANKKGN</sequence>